<evidence type="ECO:0000256" key="3">
    <source>
        <dbReference type="SAM" id="Coils"/>
    </source>
</evidence>
<reference evidence="9 10" key="1">
    <citation type="submission" date="2024-01" db="EMBL/GenBank/DDBJ databases">
        <title>Uliginosibacterium soil sp. nov.</title>
        <authorList>
            <person name="Lv Y."/>
        </authorList>
    </citation>
    <scope>NUCLEOTIDE SEQUENCE [LARGE SCALE GENOMIC DNA]</scope>
    <source>
        <strain evidence="9 10">H3</strain>
    </source>
</reference>
<dbReference type="Proteomes" id="UP001331561">
    <property type="component" value="Unassembled WGS sequence"/>
</dbReference>
<dbReference type="Gene3D" id="2.40.50.100">
    <property type="match status" value="1"/>
</dbReference>
<dbReference type="Pfam" id="PF25944">
    <property type="entry name" value="Beta-barrel_RND"/>
    <property type="match status" value="1"/>
</dbReference>
<dbReference type="InterPro" id="IPR058624">
    <property type="entry name" value="MdtA-like_HH"/>
</dbReference>
<dbReference type="Gene3D" id="1.10.287.470">
    <property type="entry name" value="Helix hairpin bin"/>
    <property type="match status" value="1"/>
</dbReference>
<dbReference type="RefSeq" id="WP_327599403.1">
    <property type="nucleotide sequence ID" value="NZ_JAYXHS010000002.1"/>
</dbReference>
<dbReference type="Gene3D" id="2.40.30.170">
    <property type="match status" value="1"/>
</dbReference>
<keyword evidence="10" id="KW-1185">Reference proteome</keyword>
<feature type="domain" description="Multidrug resistance protein MdtA-like C-terminal permuted SH3" evidence="8">
    <location>
        <begin position="306"/>
        <end position="368"/>
    </location>
</feature>
<dbReference type="InterPro" id="IPR058626">
    <property type="entry name" value="MdtA-like_b-barrel"/>
</dbReference>
<evidence type="ECO:0000256" key="4">
    <source>
        <dbReference type="SAM" id="MobiDB-lite"/>
    </source>
</evidence>
<keyword evidence="3" id="KW-0175">Coiled coil</keyword>
<dbReference type="Pfam" id="PF25967">
    <property type="entry name" value="RND-MFP_C"/>
    <property type="match status" value="1"/>
</dbReference>
<feature type="domain" description="Multidrug resistance protein MdtA-like barrel-sandwich hybrid" evidence="6">
    <location>
        <begin position="68"/>
        <end position="210"/>
    </location>
</feature>
<dbReference type="PANTHER" id="PTHR30158:SF3">
    <property type="entry name" value="MULTIDRUG EFFLUX PUMP SUBUNIT ACRA-RELATED"/>
    <property type="match status" value="1"/>
</dbReference>
<evidence type="ECO:0000259" key="5">
    <source>
        <dbReference type="Pfam" id="PF25876"/>
    </source>
</evidence>
<evidence type="ECO:0000259" key="8">
    <source>
        <dbReference type="Pfam" id="PF25967"/>
    </source>
</evidence>
<protein>
    <submittedName>
        <fullName evidence="9">Efflux RND transporter periplasmic adaptor subunit</fullName>
    </submittedName>
</protein>
<organism evidence="9 10">
    <name type="scientific">Uliginosibacterium silvisoli</name>
    <dbReference type="NCBI Taxonomy" id="3114758"/>
    <lineage>
        <taxon>Bacteria</taxon>
        <taxon>Pseudomonadati</taxon>
        <taxon>Pseudomonadota</taxon>
        <taxon>Betaproteobacteria</taxon>
        <taxon>Rhodocyclales</taxon>
        <taxon>Zoogloeaceae</taxon>
        <taxon>Uliginosibacterium</taxon>
    </lineage>
</organism>
<feature type="coiled-coil region" evidence="3">
    <location>
        <begin position="108"/>
        <end position="135"/>
    </location>
</feature>
<evidence type="ECO:0000259" key="6">
    <source>
        <dbReference type="Pfam" id="PF25917"/>
    </source>
</evidence>
<dbReference type="Pfam" id="PF25876">
    <property type="entry name" value="HH_MFP_RND"/>
    <property type="match status" value="1"/>
</dbReference>
<accession>A0ABU6K4Q0</accession>
<dbReference type="NCBIfam" id="TIGR01730">
    <property type="entry name" value="RND_mfp"/>
    <property type="match status" value="1"/>
</dbReference>
<dbReference type="InterPro" id="IPR058627">
    <property type="entry name" value="MdtA-like_C"/>
</dbReference>
<comment type="similarity">
    <text evidence="2">Belongs to the membrane fusion protein (MFP) (TC 8.A.1) family.</text>
</comment>
<feature type="region of interest" description="Disordered" evidence="4">
    <location>
        <begin position="374"/>
        <end position="397"/>
    </location>
</feature>
<dbReference type="EMBL" id="JAYXHS010000002">
    <property type="protein sequence ID" value="MEC5386437.1"/>
    <property type="molecule type" value="Genomic_DNA"/>
</dbReference>
<evidence type="ECO:0000256" key="2">
    <source>
        <dbReference type="ARBA" id="ARBA00009477"/>
    </source>
</evidence>
<evidence type="ECO:0000259" key="7">
    <source>
        <dbReference type="Pfam" id="PF25944"/>
    </source>
</evidence>
<comment type="caution">
    <text evidence="9">The sequence shown here is derived from an EMBL/GenBank/DDBJ whole genome shotgun (WGS) entry which is preliminary data.</text>
</comment>
<evidence type="ECO:0000256" key="1">
    <source>
        <dbReference type="ARBA" id="ARBA00004196"/>
    </source>
</evidence>
<feature type="domain" description="Multidrug resistance protein MdtA-like alpha-helical hairpin" evidence="5">
    <location>
        <begin position="109"/>
        <end position="177"/>
    </location>
</feature>
<feature type="domain" description="Multidrug resistance protein MdtA-like beta-barrel" evidence="7">
    <location>
        <begin position="214"/>
        <end position="302"/>
    </location>
</feature>
<dbReference type="InterPro" id="IPR058625">
    <property type="entry name" value="MdtA-like_BSH"/>
</dbReference>
<dbReference type="PANTHER" id="PTHR30158">
    <property type="entry name" value="ACRA/E-RELATED COMPONENT OF DRUG EFFLUX TRANSPORTER"/>
    <property type="match status" value="1"/>
</dbReference>
<sequence>MHADLPLTRARTGLVLLAGLFLLVACSKQQGGAPGGAAGAQRVGVFTVAAQRLPITTELAGRTVAYQIAEVRPQVGGILKERLFREGAEVKAGEPLYQIDAATFQASFDSAQAALARAEANVASTTARAKRYEELVAIKAVSQQDRDDALATSKQAEADVAVAKANLATARINLAYARISAPIAGRIGKSSVTPGALLTANQATALTTIQQLDPIYVDVTQSASDLMRLRRELGDGRLKNTGSASVKLLLEDGSTYAHQGRMTFSDVTVDQGTGSVTLRAVFPNPDRQLLPGLYVRAVVEEGVRDQAIVVPQQGVTRDPKGNATAMVLNAEDKVEQRTLKIQRAQGNQWVVNEGLQPGDRLIVDGLQKVRPGASATAVPAEQASAPAAGVANSSAAK</sequence>
<dbReference type="Pfam" id="PF25917">
    <property type="entry name" value="BSH_RND"/>
    <property type="match status" value="1"/>
</dbReference>
<dbReference type="Gene3D" id="2.40.420.20">
    <property type="match status" value="1"/>
</dbReference>
<dbReference type="SUPFAM" id="SSF111369">
    <property type="entry name" value="HlyD-like secretion proteins"/>
    <property type="match status" value="1"/>
</dbReference>
<evidence type="ECO:0000313" key="9">
    <source>
        <dbReference type="EMBL" id="MEC5386437.1"/>
    </source>
</evidence>
<proteinExistence type="inferred from homology"/>
<name>A0ABU6K4Q0_9RHOO</name>
<dbReference type="InterPro" id="IPR006143">
    <property type="entry name" value="RND_pump_MFP"/>
</dbReference>
<evidence type="ECO:0000313" key="10">
    <source>
        <dbReference type="Proteomes" id="UP001331561"/>
    </source>
</evidence>
<comment type="subcellular location">
    <subcellularLocation>
        <location evidence="1">Cell envelope</location>
    </subcellularLocation>
</comment>
<gene>
    <name evidence="9" type="ORF">VVD49_11935</name>
</gene>